<dbReference type="Proteomes" id="UP000184144">
    <property type="component" value="Unassembled WGS sequence"/>
</dbReference>
<evidence type="ECO:0000313" key="2">
    <source>
        <dbReference type="Proteomes" id="UP000184144"/>
    </source>
</evidence>
<dbReference type="PANTHER" id="PTHR33639">
    <property type="entry name" value="THIOL-DISULFIDE OXIDOREDUCTASE DCC"/>
    <property type="match status" value="1"/>
</dbReference>
<name>A0A1M4U1F8_9RHOB</name>
<dbReference type="InterPro" id="IPR052927">
    <property type="entry name" value="DCC_oxidoreductase"/>
</dbReference>
<keyword evidence="2" id="KW-1185">Reference proteome</keyword>
<dbReference type="STRING" id="1486859.SAMN05444273_101617"/>
<reference evidence="2" key="1">
    <citation type="submission" date="2016-11" db="EMBL/GenBank/DDBJ databases">
        <authorList>
            <person name="Varghese N."/>
            <person name="Submissions S."/>
        </authorList>
    </citation>
    <scope>NUCLEOTIDE SEQUENCE [LARGE SCALE GENOMIC DNA]</scope>
    <source>
        <strain evidence="2">DSM 100566</strain>
    </source>
</reference>
<dbReference type="EMBL" id="FQUV01000001">
    <property type="protein sequence ID" value="SHE50404.1"/>
    <property type="molecule type" value="Genomic_DNA"/>
</dbReference>
<dbReference type="Pfam" id="PF04134">
    <property type="entry name" value="DCC1-like"/>
    <property type="match status" value="1"/>
</dbReference>
<organism evidence="1 2">
    <name type="scientific">Litoreibacter ascidiaceicola</name>
    <dbReference type="NCBI Taxonomy" id="1486859"/>
    <lineage>
        <taxon>Bacteria</taxon>
        <taxon>Pseudomonadati</taxon>
        <taxon>Pseudomonadota</taxon>
        <taxon>Alphaproteobacteria</taxon>
        <taxon>Rhodobacterales</taxon>
        <taxon>Roseobacteraceae</taxon>
        <taxon>Litoreibacter</taxon>
    </lineage>
</organism>
<protein>
    <submittedName>
        <fullName evidence="1">Predicted thiol-disulfide oxidoreductase YuxK, DCC family</fullName>
    </submittedName>
</protein>
<evidence type="ECO:0000313" key="1">
    <source>
        <dbReference type="EMBL" id="SHE50404.1"/>
    </source>
</evidence>
<dbReference type="InterPro" id="IPR007263">
    <property type="entry name" value="DCC1-like"/>
</dbReference>
<dbReference type="PANTHER" id="PTHR33639:SF2">
    <property type="entry name" value="DUF393 DOMAIN-CONTAINING PROTEIN"/>
    <property type="match status" value="1"/>
</dbReference>
<gene>
    <name evidence="1" type="ORF">SAMN05444273_101617</name>
</gene>
<dbReference type="RefSeq" id="WP_245814694.1">
    <property type="nucleotide sequence ID" value="NZ_FQUV01000001.1"/>
</dbReference>
<sequence>MQMLRVAPYLFDMAQFDPDFHVTALTQGADVVVFDGVCVLCSGFLKFMLKHDHAGRFKFVIAQSELGEALYAHLGLKSADYDTNVVIVDGRIYTKLDAFAAAMGALGGVWRVAQVVRILPRPVADWLYNRIARNRYAVFGKTDACLVPTPDVQDRFLA</sequence>
<accession>A0A1M4U1F8</accession>
<proteinExistence type="predicted"/>
<dbReference type="GO" id="GO:0015035">
    <property type="term" value="F:protein-disulfide reductase activity"/>
    <property type="evidence" value="ECO:0007669"/>
    <property type="project" value="InterPro"/>
</dbReference>
<dbReference type="AlphaFoldDB" id="A0A1M4U1F8"/>